<dbReference type="OrthoDB" id="9798107at2"/>
<reference evidence="3" key="1">
    <citation type="submission" date="2016-10" db="EMBL/GenBank/DDBJ databases">
        <authorList>
            <person name="Varghese N."/>
            <person name="Submissions S."/>
        </authorList>
    </citation>
    <scope>NUCLEOTIDE SEQUENCE [LARGE SCALE GENOMIC DNA]</scope>
    <source>
        <strain evidence="3">DSM 15719</strain>
    </source>
</reference>
<dbReference type="PANTHER" id="PTHR16222:SF12">
    <property type="entry name" value="ADP-RIBOSYLGLYCOHYDROLASE-RELATED"/>
    <property type="match status" value="1"/>
</dbReference>
<name>A0A1H9QEP2_FLAFI</name>
<dbReference type="Gene3D" id="1.10.4080.10">
    <property type="entry name" value="ADP-ribosylation/Crystallin J1"/>
    <property type="match status" value="1"/>
</dbReference>
<dbReference type="EMBL" id="FOFZ01000016">
    <property type="protein sequence ID" value="SER58877.1"/>
    <property type="molecule type" value="Genomic_DNA"/>
</dbReference>
<organism evidence="2 3">
    <name type="scientific">Flavobacterium frigoris</name>
    <dbReference type="NCBI Taxonomy" id="229204"/>
    <lineage>
        <taxon>Bacteria</taxon>
        <taxon>Pseudomonadati</taxon>
        <taxon>Bacteroidota</taxon>
        <taxon>Flavobacteriia</taxon>
        <taxon>Flavobacteriales</taxon>
        <taxon>Flavobacteriaceae</taxon>
        <taxon>Flavobacterium</taxon>
    </lineage>
</organism>
<evidence type="ECO:0000256" key="1">
    <source>
        <dbReference type="PIRSR" id="PIRSR605502-1"/>
    </source>
</evidence>
<keyword evidence="1" id="KW-0460">Magnesium</keyword>
<dbReference type="InterPro" id="IPR036705">
    <property type="entry name" value="Ribosyl_crysJ1_sf"/>
</dbReference>
<accession>A0A1H9QEP2</accession>
<comment type="cofactor">
    <cofactor evidence="1">
        <name>Mg(2+)</name>
        <dbReference type="ChEBI" id="CHEBI:18420"/>
    </cofactor>
    <text evidence="1">Binds 2 magnesium ions per subunit.</text>
</comment>
<dbReference type="InterPro" id="IPR005502">
    <property type="entry name" value="Ribosyl_crysJ1"/>
</dbReference>
<gene>
    <name evidence="2" type="ORF">SAMN05444355_11618</name>
</gene>
<dbReference type="Proteomes" id="UP000183658">
    <property type="component" value="Unassembled WGS sequence"/>
</dbReference>
<proteinExistence type="predicted"/>
<dbReference type="PANTHER" id="PTHR16222">
    <property type="entry name" value="ADP-RIBOSYLGLYCOHYDROLASE"/>
    <property type="match status" value="1"/>
</dbReference>
<feature type="binding site" evidence="1">
    <location>
        <position position="222"/>
    </location>
    <ligand>
        <name>Mg(2+)</name>
        <dbReference type="ChEBI" id="CHEBI:18420"/>
        <label>1</label>
    </ligand>
</feature>
<sequence>MIGAIIGDIVGSIYKYDNLKNKNFEFFKKESTFTDGTVMTVAIADFILSDSIPSQARLVGYFHAWFEKYPNKSYGNSFKKWMESFNNVYYTDFIPYNSYGNGAAMRISPIGDFSKVIEQAMKRVEFVTSVSHNHPEGVTGAQAIAALIVMARTEKDKTKLREFVETKFKYNLNNSVDFLRVNYKYNETCQDTVPEAIICFLESVDFEDAIRNAISIGGDSSTLANITGSIAEAYYHEIPEWIIKETLSKLPLDIINVINNFYREVSYEYHEIAGKIKELR</sequence>
<evidence type="ECO:0000313" key="2">
    <source>
        <dbReference type="EMBL" id="SER58877.1"/>
    </source>
</evidence>
<keyword evidence="2" id="KW-0378">Hydrolase</keyword>
<feature type="binding site" evidence="1">
    <location>
        <position position="219"/>
    </location>
    <ligand>
        <name>Mg(2+)</name>
        <dbReference type="ChEBI" id="CHEBI:18420"/>
        <label>1</label>
    </ligand>
</feature>
<dbReference type="SUPFAM" id="SSF101478">
    <property type="entry name" value="ADP-ribosylglycohydrolase"/>
    <property type="match status" value="1"/>
</dbReference>
<keyword evidence="1" id="KW-0479">Metal-binding</keyword>
<dbReference type="GO" id="GO:0046872">
    <property type="term" value="F:metal ion binding"/>
    <property type="evidence" value="ECO:0007669"/>
    <property type="project" value="UniProtKB-KW"/>
</dbReference>
<dbReference type="GO" id="GO:0016787">
    <property type="term" value="F:hydrolase activity"/>
    <property type="evidence" value="ECO:0007669"/>
    <property type="project" value="UniProtKB-KW"/>
</dbReference>
<dbReference type="Pfam" id="PF03747">
    <property type="entry name" value="ADP_ribosyl_GH"/>
    <property type="match status" value="1"/>
</dbReference>
<dbReference type="RefSeq" id="WP_074724379.1">
    <property type="nucleotide sequence ID" value="NZ_CBCRVS010000017.1"/>
</dbReference>
<dbReference type="AlphaFoldDB" id="A0A1H9QEP2"/>
<feature type="binding site" evidence="1">
    <location>
        <position position="35"/>
    </location>
    <ligand>
        <name>Mg(2+)</name>
        <dbReference type="ChEBI" id="CHEBI:18420"/>
        <label>1</label>
    </ligand>
</feature>
<keyword evidence="3" id="KW-1185">Reference proteome</keyword>
<dbReference type="InterPro" id="IPR050792">
    <property type="entry name" value="ADP-ribosylglycohydrolase"/>
</dbReference>
<evidence type="ECO:0000313" key="3">
    <source>
        <dbReference type="Proteomes" id="UP000183658"/>
    </source>
</evidence>
<protein>
    <submittedName>
        <fullName evidence="2">ADP-ribosylglycohydrolase</fullName>
    </submittedName>
</protein>
<feature type="binding site" evidence="1">
    <location>
        <position position="34"/>
    </location>
    <ligand>
        <name>Mg(2+)</name>
        <dbReference type="ChEBI" id="CHEBI:18420"/>
        <label>1</label>
    </ligand>
</feature>